<organism evidence="2 3">
    <name type="scientific">Perkinsus olseni</name>
    <name type="common">Perkinsus atlanticus</name>
    <dbReference type="NCBI Taxonomy" id="32597"/>
    <lineage>
        <taxon>Eukaryota</taxon>
        <taxon>Sar</taxon>
        <taxon>Alveolata</taxon>
        <taxon>Perkinsozoa</taxon>
        <taxon>Perkinsea</taxon>
        <taxon>Perkinsida</taxon>
        <taxon>Perkinsidae</taxon>
        <taxon>Perkinsus</taxon>
    </lineage>
</organism>
<evidence type="ECO:0000313" key="3">
    <source>
        <dbReference type="Proteomes" id="UP000553632"/>
    </source>
</evidence>
<feature type="compositionally biased region" description="Low complexity" evidence="1">
    <location>
        <begin position="17"/>
        <end position="31"/>
    </location>
</feature>
<reference evidence="2 3" key="1">
    <citation type="submission" date="2020-04" db="EMBL/GenBank/DDBJ databases">
        <title>Perkinsus olseni comparative genomics.</title>
        <authorList>
            <person name="Bogema D.R."/>
        </authorList>
    </citation>
    <scope>NUCLEOTIDE SEQUENCE [LARGE SCALE GENOMIC DNA]</scope>
    <source>
        <strain evidence="2 3">ATCC PRA-207</strain>
    </source>
</reference>
<protein>
    <submittedName>
        <fullName evidence="2">Uncharacterized protein</fullName>
    </submittedName>
</protein>
<dbReference type="Proteomes" id="UP000553632">
    <property type="component" value="Unassembled WGS sequence"/>
</dbReference>
<evidence type="ECO:0000313" key="2">
    <source>
        <dbReference type="EMBL" id="KAF4701861.1"/>
    </source>
</evidence>
<accession>A0A7J6Q1L5</accession>
<sequence length="86" mass="9270">MPPPEVITPPDEEEDLGPSGRSGSSSRGLRCGSAGIEEAHDLTRFHRICHQSKVTAEARSAPRALATFYRGLISDASPVIIFPVRN</sequence>
<name>A0A7J6Q1L5_PEROL</name>
<gene>
    <name evidence="2" type="ORF">FOZ63_011135</name>
</gene>
<comment type="caution">
    <text evidence="2">The sequence shown here is derived from an EMBL/GenBank/DDBJ whole genome shotgun (WGS) entry which is preliminary data.</text>
</comment>
<feature type="region of interest" description="Disordered" evidence="1">
    <location>
        <begin position="1"/>
        <end position="31"/>
    </location>
</feature>
<dbReference type="EMBL" id="JABANO010036417">
    <property type="protein sequence ID" value="KAF4701861.1"/>
    <property type="molecule type" value="Genomic_DNA"/>
</dbReference>
<proteinExistence type="predicted"/>
<evidence type="ECO:0000256" key="1">
    <source>
        <dbReference type="SAM" id="MobiDB-lite"/>
    </source>
</evidence>
<keyword evidence="3" id="KW-1185">Reference proteome</keyword>
<dbReference type="AlphaFoldDB" id="A0A7J6Q1L5"/>
<feature type="non-terminal residue" evidence="2">
    <location>
        <position position="1"/>
    </location>
</feature>